<feature type="domain" description="Glycosyltransferase subfamily 4-like N-terminal" evidence="2">
    <location>
        <begin position="19"/>
        <end position="174"/>
    </location>
</feature>
<dbReference type="PANTHER" id="PTHR45947">
    <property type="entry name" value="SULFOQUINOVOSYL TRANSFERASE SQD2"/>
    <property type="match status" value="1"/>
</dbReference>
<reference evidence="3 4" key="1">
    <citation type="submission" date="2018-05" db="EMBL/GenBank/DDBJ databases">
        <title>Genome comparison of Eubacterium sp.</title>
        <authorList>
            <person name="Feng Y."/>
            <person name="Sanchez-Andrea I."/>
            <person name="Stams A.J.M."/>
            <person name="De Vos W.M."/>
        </authorList>
    </citation>
    <scope>NUCLEOTIDE SEQUENCE [LARGE SCALE GENOMIC DNA]</scope>
    <source>
        <strain evidence="3 4">YI</strain>
    </source>
</reference>
<dbReference type="KEGG" id="emt:CPZ25_002290"/>
<dbReference type="AlphaFoldDB" id="A0A4P9C488"/>
<gene>
    <name evidence="3" type="ORF">CPZ25_002290</name>
</gene>
<dbReference type="InterPro" id="IPR001296">
    <property type="entry name" value="Glyco_trans_1"/>
</dbReference>
<dbReference type="InterPro" id="IPR028098">
    <property type="entry name" value="Glyco_trans_4-like_N"/>
</dbReference>
<dbReference type="Gene3D" id="3.40.50.2000">
    <property type="entry name" value="Glycogen Phosphorylase B"/>
    <property type="match status" value="2"/>
</dbReference>
<evidence type="ECO:0000259" key="1">
    <source>
        <dbReference type="Pfam" id="PF00534"/>
    </source>
</evidence>
<name>A0A4P9C488_EUBML</name>
<accession>A0A4P9C488</accession>
<dbReference type="GO" id="GO:0016757">
    <property type="term" value="F:glycosyltransferase activity"/>
    <property type="evidence" value="ECO:0007669"/>
    <property type="project" value="InterPro"/>
</dbReference>
<feature type="domain" description="Glycosyl transferase family 1" evidence="1">
    <location>
        <begin position="181"/>
        <end position="339"/>
    </location>
</feature>
<evidence type="ECO:0000313" key="4">
    <source>
        <dbReference type="Proteomes" id="UP000218387"/>
    </source>
</evidence>
<sequence length="371" mass="43742">MKILMLVPSFEEKGPVIVAENICRYSENKKIRYCFCSLRKNPPEIYKNIIKEFNNTSCKIVELGMKKIPSFKTVKEIEKLIEEEEIDIVHTHAFWPTVLASNIKNKKIIKITTVHNNPFEDYFYEYGKIIGSLMSNMFTKKLNGYDNVIAISKYINNIYERYQIASTVIYNGIEDYYKTKHIEKKVRFRLITVSILNEIKNVIELLKILNECINQDLNIELVIIGDGKEYDCLKEYVQKNNLESYIFFMKQIERKKVFEELYYSDAFIFASKSEGFGLAVVEAEMMELPIIAYDIPVMHEIMKEETGYIVHNMYDAVKVIKELVKDKALVISKGKAARKFYLESFTIEKMIKKYEDLYQLYEEGRKNEYAY</sequence>
<evidence type="ECO:0000313" key="3">
    <source>
        <dbReference type="EMBL" id="QCT70189.1"/>
    </source>
</evidence>
<organism evidence="3 4">
    <name type="scientific">Eubacterium maltosivorans</name>
    <dbReference type="NCBI Taxonomy" id="2041044"/>
    <lineage>
        <taxon>Bacteria</taxon>
        <taxon>Bacillati</taxon>
        <taxon>Bacillota</taxon>
        <taxon>Clostridia</taxon>
        <taxon>Eubacteriales</taxon>
        <taxon>Eubacteriaceae</taxon>
        <taxon>Eubacterium</taxon>
    </lineage>
</organism>
<dbReference type="PANTHER" id="PTHR45947:SF3">
    <property type="entry name" value="SULFOQUINOVOSYL TRANSFERASE SQD2"/>
    <property type="match status" value="1"/>
</dbReference>
<dbReference type="Pfam" id="PF00534">
    <property type="entry name" value="Glycos_transf_1"/>
    <property type="match status" value="1"/>
</dbReference>
<dbReference type="CDD" id="cd03801">
    <property type="entry name" value="GT4_PimA-like"/>
    <property type="match status" value="1"/>
</dbReference>
<proteinExistence type="predicted"/>
<dbReference type="Proteomes" id="UP000218387">
    <property type="component" value="Chromosome"/>
</dbReference>
<evidence type="ECO:0000259" key="2">
    <source>
        <dbReference type="Pfam" id="PF13439"/>
    </source>
</evidence>
<dbReference type="InterPro" id="IPR050194">
    <property type="entry name" value="Glycosyltransferase_grp1"/>
</dbReference>
<evidence type="ECO:0008006" key="5">
    <source>
        <dbReference type="Google" id="ProtNLM"/>
    </source>
</evidence>
<protein>
    <recommendedName>
        <fullName evidence="5">Glycosyltransferase family 1 protein</fullName>
    </recommendedName>
</protein>
<dbReference type="Pfam" id="PF13439">
    <property type="entry name" value="Glyco_transf_4"/>
    <property type="match status" value="1"/>
</dbReference>
<keyword evidence="4" id="KW-1185">Reference proteome</keyword>
<dbReference type="RefSeq" id="WP_096920834.1">
    <property type="nucleotide sequence ID" value="NZ_CP029487.1"/>
</dbReference>
<dbReference type="EMBL" id="CP029487">
    <property type="protein sequence ID" value="QCT70189.1"/>
    <property type="molecule type" value="Genomic_DNA"/>
</dbReference>
<dbReference type="SUPFAM" id="SSF53756">
    <property type="entry name" value="UDP-Glycosyltransferase/glycogen phosphorylase"/>
    <property type="match status" value="1"/>
</dbReference>